<dbReference type="Proteomes" id="UP000243081">
    <property type="component" value="Unassembled WGS sequence"/>
</dbReference>
<dbReference type="AlphaFoldDB" id="A0A179I2G6"/>
<feature type="compositionally biased region" description="Polar residues" evidence="1">
    <location>
        <begin position="253"/>
        <end position="265"/>
    </location>
</feature>
<gene>
    <name evidence="2" type="ORF">LLEC1_03764</name>
</gene>
<proteinExistence type="predicted"/>
<evidence type="ECO:0000256" key="1">
    <source>
        <dbReference type="SAM" id="MobiDB-lite"/>
    </source>
</evidence>
<evidence type="ECO:0000313" key="2">
    <source>
        <dbReference type="EMBL" id="OAQ96021.1"/>
    </source>
</evidence>
<dbReference type="EMBL" id="LUKN01004422">
    <property type="protein sequence ID" value="OAQ96021.1"/>
    <property type="molecule type" value="Genomic_DNA"/>
</dbReference>
<keyword evidence="3" id="KW-1185">Reference proteome</keyword>
<protein>
    <recommendedName>
        <fullName evidence="4">Prion-inhibition and propagation HeLo domain-containing protein</fullName>
    </recommendedName>
</protein>
<dbReference type="PANTHER" id="PTHR35391:SF7">
    <property type="entry name" value="C2H2-TYPE DOMAIN-CONTAINING PROTEIN"/>
    <property type="match status" value="1"/>
</dbReference>
<name>A0A179I2G6_CORDF</name>
<evidence type="ECO:0000313" key="3">
    <source>
        <dbReference type="Proteomes" id="UP000243081"/>
    </source>
</evidence>
<sequence length="312" mass="35385">MMMSEKEELISIGVKRCLLLFKTGLELVGACAIEGSGIRLSHQRDRFKIWTANIGGHRTGTNSLDYKLRDASNIRRNVRELLHGLTQPLEDFIAIAKGKMTSWDELPSENTEATDEEGPETELQQITLHCKDIVDSLLGLSTTIRNPAPHDRFMAASTTDVSIYEQHDINHVRELYNDLLPWQVERLGTAISTRRQCFRYRQTHHEKLAFGLDDEQDNRKEKAPSTLASSIPDALKTKALSALREEEHDEQEYMSQTSFATSTGQGDARRIPPLPAEAETGPFECPFCYCVIVAHTRQEWSIKSNQMQKTRV</sequence>
<dbReference type="OMA" id="DARRIPP"/>
<feature type="region of interest" description="Disordered" evidence="1">
    <location>
        <begin position="211"/>
        <end position="231"/>
    </location>
</feature>
<dbReference type="OrthoDB" id="6133115at2759"/>
<accession>A0A179I2G6</accession>
<comment type="caution">
    <text evidence="2">The sequence shown here is derived from an EMBL/GenBank/DDBJ whole genome shotgun (WGS) entry which is preliminary data.</text>
</comment>
<feature type="region of interest" description="Disordered" evidence="1">
    <location>
        <begin position="247"/>
        <end position="275"/>
    </location>
</feature>
<organism evidence="2 3">
    <name type="scientific">Cordyceps confragosa</name>
    <name type="common">Lecanicillium lecanii</name>
    <dbReference type="NCBI Taxonomy" id="2714763"/>
    <lineage>
        <taxon>Eukaryota</taxon>
        <taxon>Fungi</taxon>
        <taxon>Dikarya</taxon>
        <taxon>Ascomycota</taxon>
        <taxon>Pezizomycotina</taxon>
        <taxon>Sordariomycetes</taxon>
        <taxon>Hypocreomycetidae</taxon>
        <taxon>Hypocreales</taxon>
        <taxon>Cordycipitaceae</taxon>
        <taxon>Akanthomyces</taxon>
    </lineage>
</organism>
<dbReference type="PANTHER" id="PTHR35391">
    <property type="entry name" value="C2H2-TYPE DOMAIN-CONTAINING PROTEIN-RELATED"/>
    <property type="match status" value="1"/>
</dbReference>
<reference evidence="2 3" key="1">
    <citation type="submission" date="2016-03" db="EMBL/GenBank/DDBJ databases">
        <title>Fine-scale spatial genetic structure of a fungal parasite of coffee scale insects.</title>
        <authorList>
            <person name="Jackson D."/>
            <person name="Zemenick K.A."/>
            <person name="Malloure B."/>
            <person name="Quandt C.A."/>
            <person name="James T.Y."/>
        </authorList>
    </citation>
    <scope>NUCLEOTIDE SEQUENCE [LARGE SCALE GENOMIC DNA]</scope>
    <source>
        <strain evidence="2 3">UM487</strain>
    </source>
</reference>
<evidence type="ECO:0008006" key="4">
    <source>
        <dbReference type="Google" id="ProtNLM"/>
    </source>
</evidence>